<feature type="active site" description="Proton donor" evidence="4">
    <location>
        <position position="48"/>
    </location>
</feature>
<dbReference type="Pfam" id="PF00248">
    <property type="entry name" value="Aldo_ket_red"/>
    <property type="match status" value="1"/>
</dbReference>
<dbReference type="InterPro" id="IPR036812">
    <property type="entry name" value="NAD(P)_OxRdtase_dom_sf"/>
</dbReference>
<dbReference type="SUPFAM" id="SSF51430">
    <property type="entry name" value="NAD(P)-linked oxidoreductase"/>
    <property type="match status" value="1"/>
</dbReference>
<feature type="site" description="Lowers pKa of active site Tyr" evidence="6">
    <location>
        <position position="73"/>
    </location>
</feature>
<keyword evidence="9" id="KW-1185">Reference proteome</keyword>
<dbReference type="PIRSF" id="PIRSF000097">
    <property type="entry name" value="AKR"/>
    <property type="match status" value="1"/>
</dbReference>
<comment type="similarity">
    <text evidence="1">Belongs to the aldo/keto reductase family.</text>
</comment>
<evidence type="ECO:0000256" key="1">
    <source>
        <dbReference type="ARBA" id="ARBA00007905"/>
    </source>
</evidence>
<dbReference type="Proteomes" id="UP000184387">
    <property type="component" value="Unassembled WGS sequence"/>
</dbReference>
<dbReference type="GO" id="GO:0051596">
    <property type="term" value="P:methylglyoxal catabolic process"/>
    <property type="evidence" value="ECO:0007669"/>
    <property type="project" value="TreeGrafter"/>
</dbReference>
<dbReference type="GO" id="GO:1990002">
    <property type="term" value="F:methylglyoxal reductase (NADPH) (acetol producing) activity"/>
    <property type="evidence" value="ECO:0007669"/>
    <property type="project" value="TreeGrafter"/>
</dbReference>
<dbReference type="InterPro" id="IPR020471">
    <property type="entry name" value="AKR"/>
</dbReference>
<dbReference type="PANTHER" id="PTHR43827">
    <property type="entry name" value="2,5-DIKETO-D-GLUCONIC ACID REDUCTASE"/>
    <property type="match status" value="1"/>
</dbReference>
<name>A0A1M6Q1K7_9PROT</name>
<dbReference type="InterPro" id="IPR023210">
    <property type="entry name" value="NADP_OxRdtase_dom"/>
</dbReference>
<evidence type="ECO:0000256" key="2">
    <source>
        <dbReference type="ARBA" id="ARBA00022857"/>
    </source>
</evidence>
<protein>
    <submittedName>
        <fullName evidence="8">2,5-diketo-D-gluconate reductase B</fullName>
    </submittedName>
</protein>
<feature type="binding site" evidence="5">
    <location>
        <position position="106"/>
    </location>
    <ligand>
        <name>substrate</name>
    </ligand>
</feature>
<dbReference type="PANTHER" id="PTHR43827:SF3">
    <property type="entry name" value="NADP-DEPENDENT OXIDOREDUCTASE DOMAIN-CONTAINING PROTEIN"/>
    <property type="match status" value="1"/>
</dbReference>
<reference evidence="8 9" key="1">
    <citation type="submission" date="2016-11" db="EMBL/GenBank/DDBJ databases">
        <authorList>
            <person name="Jaros S."/>
            <person name="Januszkiewicz K."/>
            <person name="Wedrychowicz H."/>
        </authorList>
    </citation>
    <scope>NUCLEOTIDE SEQUENCE [LARGE SCALE GENOMIC DNA]</scope>
    <source>
        <strain evidence="8 9">DSM 14916</strain>
    </source>
</reference>
<dbReference type="OrthoDB" id="9768793at2"/>
<evidence type="ECO:0000313" key="8">
    <source>
        <dbReference type="EMBL" id="SHK14027.1"/>
    </source>
</evidence>
<gene>
    <name evidence="8" type="ORF">SAMN02745194_04277</name>
</gene>
<sequence length="275" mass="29762">MSDRITTPHISIPRLGLGTWKLSGAEGQASVESALALGYRALDTAERYENEAEVGAGLKASGLPRGDVFVTSKVWWEHLGPDQIRAACEASLSRLGTDYLDLYLVHWPRPNIDLARVMHDMARLREEGLVRAVGVANFPPGLLKRAIETGVPIAANQVEYHALLSQERLLEITRPQGIVLTAYSPLGQGRLIENARIAAIAARLGATAGQVALAWLLRQDGVAAIPKAARRETQRANLAALDLAAKLTETDIAELDALPKDQRFVNPGFAPDWSA</sequence>
<dbReference type="PROSITE" id="PS00798">
    <property type="entry name" value="ALDOKETO_REDUCTASE_1"/>
    <property type="match status" value="1"/>
</dbReference>
<dbReference type="InterPro" id="IPR018170">
    <property type="entry name" value="Aldo/ket_reductase_CS"/>
</dbReference>
<evidence type="ECO:0000256" key="4">
    <source>
        <dbReference type="PIRSR" id="PIRSR000097-1"/>
    </source>
</evidence>
<keyword evidence="3" id="KW-0560">Oxidoreductase</keyword>
<evidence type="ECO:0000313" key="9">
    <source>
        <dbReference type="Proteomes" id="UP000184387"/>
    </source>
</evidence>
<accession>A0A1M6Q1K7</accession>
<keyword evidence="2" id="KW-0521">NADP</keyword>
<evidence type="ECO:0000256" key="6">
    <source>
        <dbReference type="PIRSR" id="PIRSR000097-3"/>
    </source>
</evidence>
<dbReference type="STRING" id="198092.SAMN02745194_04277"/>
<feature type="domain" description="NADP-dependent oxidoreductase" evidence="7">
    <location>
        <begin position="14"/>
        <end position="258"/>
    </location>
</feature>
<dbReference type="EMBL" id="FQZF01000033">
    <property type="protein sequence ID" value="SHK14027.1"/>
    <property type="molecule type" value="Genomic_DNA"/>
</dbReference>
<proteinExistence type="inferred from homology"/>
<dbReference type="PRINTS" id="PR00069">
    <property type="entry name" value="ALDKETRDTASE"/>
</dbReference>
<evidence type="ECO:0000259" key="7">
    <source>
        <dbReference type="Pfam" id="PF00248"/>
    </source>
</evidence>
<organism evidence="8 9">
    <name type="scientific">Muricoccus roseus</name>
    <dbReference type="NCBI Taxonomy" id="198092"/>
    <lineage>
        <taxon>Bacteria</taxon>
        <taxon>Pseudomonadati</taxon>
        <taxon>Pseudomonadota</taxon>
        <taxon>Alphaproteobacteria</taxon>
        <taxon>Acetobacterales</taxon>
        <taxon>Roseomonadaceae</taxon>
        <taxon>Muricoccus</taxon>
    </lineage>
</organism>
<dbReference type="AlphaFoldDB" id="A0A1M6Q1K7"/>
<evidence type="ECO:0000256" key="5">
    <source>
        <dbReference type="PIRSR" id="PIRSR000097-2"/>
    </source>
</evidence>
<dbReference type="Gene3D" id="3.20.20.100">
    <property type="entry name" value="NADP-dependent oxidoreductase domain"/>
    <property type="match status" value="1"/>
</dbReference>
<evidence type="ECO:0000256" key="3">
    <source>
        <dbReference type="ARBA" id="ARBA00023002"/>
    </source>
</evidence>
<dbReference type="RefSeq" id="WP_073138551.1">
    <property type="nucleotide sequence ID" value="NZ_FQZF01000033.1"/>
</dbReference>